<dbReference type="EMBL" id="AVPE01000006">
    <property type="protein sequence ID" value="KGX92322.1"/>
    <property type="molecule type" value="Genomic_DNA"/>
</dbReference>
<evidence type="ECO:0000259" key="1">
    <source>
        <dbReference type="Pfam" id="PF03551"/>
    </source>
</evidence>
<gene>
    <name evidence="2" type="ORF">N781_16305</name>
</gene>
<dbReference type="InterPro" id="IPR005149">
    <property type="entry name" value="Tscrpt_reg_PadR_N"/>
</dbReference>
<organism evidence="2 3">
    <name type="scientific">Pontibacillus halophilus JSM 076056 = DSM 19796</name>
    <dbReference type="NCBI Taxonomy" id="1385510"/>
    <lineage>
        <taxon>Bacteria</taxon>
        <taxon>Bacillati</taxon>
        <taxon>Bacillota</taxon>
        <taxon>Bacilli</taxon>
        <taxon>Bacillales</taxon>
        <taxon>Bacillaceae</taxon>
        <taxon>Pontibacillus</taxon>
    </lineage>
</organism>
<proteinExistence type="predicted"/>
<dbReference type="PANTHER" id="PTHR33169:SF13">
    <property type="entry name" value="PADR-FAMILY TRANSCRIPTIONAL REGULATOR"/>
    <property type="match status" value="1"/>
</dbReference>
<dbReference type="RefSeq" id="WP_051239838.1">
    <property type="nucleotide sequence ID" value="NZ_AULI01000008.1"/>
</dbReference>
<dbReference type="Proteomes" id="UP000030528">
    <property type="component" value="Unassembled WGS sequence"/>
</dbReference>
<evidence type="ECO:0000313" key="2">
    <source>
        <dbReference type="EMBL" id="KGX92322.1"/>
    </source>
</evidence>
<dbReference type="Gene3D" id="1.10.10.10">
    <property type="entry name" value="Winged helix-like DNA-binding domain superfamily/Winged helix DNA-binding domain"/>
    <property type="match status" value="1"/>
</dbReference>
<feature type="domain" description="Transcription regulator PadR N-terminal" evidence="1">
    <location>
        <begin position="24"/>
        <end position="88"/>
    </location>
</feature>
<dbReference type="eggNOG" id="COG1695">
    <property type="taxonomic scope" value="Bacteria"/>
</dbReference>
<dbReference type="AlphaFoldDB" id="A0A0A5I906"/>
<comment type="caution">
    <text evidence="2">The sequence shown here is derived from an EMBL/GenBank/DDBJ whole genome shotgun (WGS) entry which is preliminary data.</text>
</comment>
<evidence type="ECO:0000313" key="3">
    <source>
        <dbReference type="Proteomes" id="UP000030528"/>
    </source>
</evidence>
<dbReference type="STRING" id="1385510.GCA_000425205_02173"/>
<keyword evidence="3" id="KW-1185">Reference proteome</keyword>
<name>A0A0A5I906_9BACI</name>
<dbReference type="SUPFAM" id="SSF46785">
    <property type="entry name" value="Winged helix' DNA-binding domain"/>
    <property type="match status" value="1"/>
</dbReference>
<reference evidence="2 3" key="1">
    <citation type="submission" date="2013-08" db="EMBL/GenBank/DDBJ databases">
        <authorList>
            <person name="Huang J."/>
            <person name="Wang G."/>
        </authorList>
    </citation>
    <scope>NUCLEOTIDE SEQUENCE [LARGE SCALE GENOMIC DNA]</scope>
    <source>
        <strain evidence="2 3">JSM 076056</strain>
    </source>
</reference>
<dbReference type="InterPro" id="IPR052509">
    <property type="entry name" value="Metal_resp_DNA-bind_regulator"/>
</dbReference>
<dbReference type="PANTHER" id="PTHR33169">
    <property type="entry name" value="PADR-FAMILY TRANSCRIPTIONAL REGULATOR"/>
    <property type="match status" value="1"/>
</dbReference>
<dbReference type="InterPro" id="IPR036390">
    <property type="entry name" value="WH_DNA-bd_sf"/>
</dbReference>
<dbReference type="OrthoDB" id="9814826at2"/>
<dbReference type="Pfam" id="PF03551">
    <property type="entry name" value="PadR"/>
    <property type="match status" value="1"/>
</dbReference>
<accession>A0A0A5I906</accession>
<dbReference type="InterPro" id="IPR036388">
    <property type="entry name" value="WH-like_DNA-bd_sf"/>
</dbReference>
<sequence>MKKASAKTLVPLTHTTYYILLSLTEPMHGYGIMNKVDELSQGQVKLGPGTLYGALAKLEKQGVIKKLEQATDERRKHYELTSLGAEVVQLEYNRLVSLVKQSEGILSNTGHESNRGEQ</sequence>
<protein>
    <submittedName>
        <fullName evidence="2">PadR family transcriptional regulator</fullName>
    </submittedName>
</protein>